<sequence length="229" mass="23523">MSVFSRFREQAQADSRGENRATEPTPTAPAPSYALPTTARPATPAAYPASKDAAMSLPPKPATPSAPSPGLMPPRPGMVPQNPGMGTMGQPQRQQPAAEERRTLVIGRGISLAGTVADAERLVIEGTMESQMLQAAELFITATGTFKGEVQVQDAEIAGVFDGTLTVRGALVIRASGRIIGVARCGRLQVEDGGQLSGRMEMLGDGTAAAPGAPAPAAPRPVAADLSQG</sequence>
<feature type="compositionally biased region" description="Pro residues" evidence="2">
    <location>
        <begin position="58"/>
        <end position="77"/>
    </location>
</feature>
<evidence type="ECO:0000256" key="1">
    <source>
        <dbReference type="ARBA" id="ARBA00044755"/>
    </source>
</evidence>
<dbReference type="AlphaFoldDB" id="A0A2W7ILX2"/>
<evidence type="ECO:0000313" key="3">
    <source>
        <dbReference type="EMBL" id="PZW47101.1"/>
    </source>
</evidence>
<evidence type="ECO:0000256" key="2">
    <source>
        <dbReference type="SAM" id="MobiDB-lite"/>
    </source>
</evidence>
<feature type="region of interest" description="Disordered" evidence="2">
    <location>
        <begin position="1"/>
        <end position="100"/>
    </location>
</feature>
<dbReference type="PANTHER" id="PTHR35024:SF4">
    <property type="entry name" value="POLYMER-FORMING CYTOSKELETAL PROTEIN"/>
    <property type="match status" value="1"/>
</dbReference>
<organism evidence="3 4">
    <name type="scientific">Humitalea rosea</name>
    <dbReference type="NCBI Taxonomy" id="990373"/>
    <lineage>
        <taxon>Bacteria</taxon>
        <taxon>Pseudomonadati</taxon>
        <taxon>Pseudomonadota</taxon>
        <taxon>Alphaproteobacteria</taxon>
        <taxon>Acetobacterales</taxon>
        <taxon>Roseomonadaceae</taxon>
        <taxon>Humitalea</taxon>
    </lineage>
</organism>
<dbReference type="Pfam" id="PF04519">
    <property type="entry name" value="Bactofilin"/>
    <property type="match status" value="1"/>
</dbReference>
<evidence type="ECO:0000313" key="4">
    <source>
        <dbReference type="Proteomes" id="UP000249688"/>
    </source>
</evidence>
<comment type="similarity">
    <text evidence="1">Belongs to the bactofilin family.</text>
</comment>
<gene>
    <name evidence="3" type="ORF">C8P66_107139</name>
</gene>
<dbReference type="PANTHER" id="PTHR35024">
    <property type="entry name" value="HYPOTHETICAL CYTOSOLIC PROTEIN"/>
    <property type="match status" value="1"/>
</dbReference>
<dbReference type="InterPro" id="IPR007607">
    <property type="entry name" value="BacA/B"/>
</dbReference>
<feature type="compositionally biased region" description="Low complexity" evidence="2">
    <location>
        <begin position="220"/>
        <end position="229"/>
    </location>
</feature>
<reference evidence="3 4" key="1">
    <citation type="submission" date="2018-06" db="EMBL/GenBank/DDBJ databases">
        <title>Genomic Encyclopedia of Archaeal and Bacterial Type Strains, Phase II (KMG-II): from individual species to whole genera.</title>
        <authorList>
            <person name="Goeker M."/>
        </authorList>
    </citation>
    <scope>NUCLEOTIDE SEQUENCE [LARGE SCALE GENOMIC DNA]</scope>
    <source>
        <strain evidence="3 4">DSM 24525</strain>
    </source>
</reference>
<protein>
    <submittedName>
        <fullName evidence="3">Cytoskeletal protein CcmA (Bactofilin family)</fullName>
    </submittedName>
</protein>
<dbReference type="Proteomes" id="UP000249688">
    <property type="component" value="Unassembled WGS sequence"/>
</dbReference>
<keyword evidence="4" id="KW-1185">Reference proteome</keyword>
<proteinExistence type="inferred from homology"/>
<dbReference type="EMBL" id="QKYU01000007">
    <property type="protein sequence ID" value="PZW47101.1"/>
    <property type="molecule type" value="Genomic_DNA"/>
</dbReference>
<feature type="compositionally biased region" description="Basic and acidic residues" evidence="2">
    <location>
        <begin position="1"/>
        <end position="21"/>
    </location>
</feature>
<feature type="region of interest" description="Disordered" evidence="2">
    <location>
        <begin position="203"/>
        <end position="229"/>
    </location>
</feature>
<accession>A0A2W7ILX2</accession>
<name>A0A2W7ILX2_9PROT</name>
<comment type="caution">
    <text evidence="3">The sequence shown here is derived from an EMBL/GenBank/DDBJ whole genome shotgun (WGS) entry which is preliminary data.</text>
</comment>
<feature type="compositionally biased region" description="Low complexity" evidence="2">
    <location>
        <begin position="22"/>
        <end position="49"/>
    </location>
</feature>